<dbReference type="PANTHER" id="PTHR42869:SF1">
    <property type="entry name" value="SLL0572 PROTEIN"/>
    <property type="match status" value="1"/>
</dbReference>
<dbReference type="Gene3D" id="3.40.50.720">
    <property type="entry name" value="NAD(P)-binding Rossmann-like Domain"/>
    <property type="match status" value="1"/>
</dbReference>
<dbReference type="PANTHER" id="PTHR42869">
    <property type="entry name" value="SLL0572 PROTEIN"/>
    <property type="match status" value="1"/>
</dbReference>
<dbReference type="InterPro" id="IPR053199">
    <property type="entry name" value="cDPG_synthetase-like"/>
</dbReference>
<evidence type="ECO:0000313" key="2">
    <source>
        <dbReference type="Proteomes" id="UP000774699"/>
    </source>
</evidence>
<gene>
    <name evidence="1" type="ORF">FJY86_01595</name>
</gene>
<proteinExistence type="predicted"/>
<dbReference type="EMBL" id="VGJJ01000007">
    <property type="protein sequence ID" value="MBM3282018.1"/>
    <property type="molecule type" value="Genomic_DNA"/>
</dbReference>
<sequence>MQEHFPISFKKKIIIMGAAGRDFFDFYQMYKDNPYYEVVCFTAAQIPGIDGRKFPAKLAGKNYPNGIPILPEEKLTEWIQKYHVDEVVFAYSDVSHEHVMHKASQCLAAGTNFRLLGPHSTVLCSSKPVIAVCAVRTGSGKSQTTRKIAELLKKAGKKPVVIRHPMPYGNLVKQEVQRYGKLSDLKKHKATIEEREEYEKHIREGIVVYAGVNYEKILRQAEKEADVILWDGGNNDFSFIQPNLLFVVVDPLRAGDELHYHPGETNLRMADFIVVNKENNASREQIQKVVHDSHAYNSRAKIIHADSILTTESKVNLRGKRVVCVEDGPTVTHGGMPFGAGTVFAQQKHASIVSPKPFLQGSIRKAFQKYTHLENVVPALGYSPEQVKELERTLNACECDYVVSGTPINLNSVVKINKPIVQVNYSLKEKGALDLRTILKKKGLL</sequence>
<evidence type="ECO:0000313" key="1">
    <source>
        <dbReference type="EMBL" id="MBM3282018.1"/>
    </source>
</evidence>
<dbReference type="AlphaFoldDB" id="A0A8T4CAQ0"/>
<comment type="caution">
    <text evidence="1">The sequence shown here is derived from an EMBL/GenBank/DDBJ whole genome shotgun (WGS) entry which is preliminary data.</text>
</comment>
<dbReference type="Proteomes" id="UP000774699">
    <property type="component" value="Unassembled WGS sequence"/>
</dbReference>
<dbReference type="InterPro" id="IPR027417">
    <property type="entry name" value="P-loop_NTPase"/>
</dbReference>
<name>A0A8T4CAQ0_9ARCH</name>
<dbReference type="CDD" id="cd01983">
    <property type="entry name" value="SIMIBI"/>
    <property type="match status" value="1"/>
</dbReference>
<reference evidence="1" key="1">
    <citation type="submission" date="2019-03" db="EMBL/GenBank/DDBJ databases">
        <title>Lake Tanganyika Metagenome-Assembled Genomes (MAGs).</title>
        <authorList>
            <person name="Tran P."/>
        </authorList>
    </citation>
    <scope>NUCLEOTIDE SEQUENCE</scope>
    <source>
        <strain evidence="1">M_DeepCast_50m_m2_156</strain>
    </source>
</reference>
<accession>A0A8T4CAQ0</accession>
<organism evidence="1 2">
    <name type="scientific">Candidatus Iainarchaeum sp</name>
    <dbReference type="NCBI Taxonomy" id="3101447"/>
    <lineage>
        <taxon>Archaea</taxon>
        <taxon>Candidatus Iainarchaeota</taxon>
        <taxon>Candidatus Iainarchaeia</taxon>
        <taxon>Candidatus Iainarchaeales</taxon>
        <taxon>Candidatus Iainarchaeaceae</taxon>
        <taxon>Candidatus Iainarchaeum</taxon>
    </lineage>
</organism>
<protein>
    <submittedName>
        <fullName evidence="1">GTPase</fullName>
    </submittedName>
</protein>
<dbReference type="SUPFAM" id="SSF52540">
    <property type="entry name" value="P-loop containing nucleoside triphosphate hydrolases"/>
    <property type="match status" value="1"/>
</dbReference>